<evidence type="ECO:0000313" key="1">
    <source>
        <dbReference type="EMBL" id="SFA90219.1"/>
    </source>
</evidence>
<dbReference type="Proteomes" id="UP000199012">
    <property type="component" value="Unassembled WGS sequence"/>
</dbReference>
<gene>
    <name evidence="1" type="ORF">SAMN05421867_103118</name>
</gene>
<dbReference type="RefSeq" id="WP_139224296.1">
    <property type="nucleotide sequence ID" value="NZ_BONM01000002.1"/>
</dbReference>
<evidence type="ECO:0000313" key="2">
    <source>
        <dbReference type="Proteomes" id="UP000199012"/>
    </source>
</evidence>
<organism evidence="1 2">
    <name type="scientific">Cellulomonas marina</name>
    <dbReference type="NCBI Taxonomy" id="988821"/>
    <lineage>
        <taxon>Bacteria</taxon>
        <taxon>Bacillati</taxon>
        <taxon>Actinomycetota</taxon>
        <taxon>Actinomycetes</taxon>
        <taxon>Micrococcales</taxon>
        <taxon>Cellulomonadaceae</taxon>
        <taxon>Cellulomonas</taxon>
    </lineage>
</organism>
<name>A0A1I0WN93_9CELL</name>
<protein>
    <submittedName>
        <fullName evidence="1">Uncharacterized protein</fullName>
    </submittedName>
</protein>
<proteinExistence type="predicted"/>
<dbReference type="EMBL" id="FOKA01000003">
    <property type="protein sequence ID" value="SFA90219.1"/>
    <property type="molecule type" value="Genomic_DNA"/>
</dbReference>
<reference evidence="1 2" key="1">
    <citation type="submission" date="2016-10" db="EMBL/GenBank/DDBJ databases">
        <authorList>
            <person name="de Groot N.N."/>
        </authorList>
    </citation>
    <scope>NUCLEOTIDE SEQUENCE [LARGE SCALE GENOMIC DNA]</scope>
    <source>
        <strain evidence="1 2">CGMCC 4.6945</strain>
    </source>
</reference>
<dbReference type="AlphaFoldDB" id="A0A1I0WN93"/>
<keyword evidence="2" id="KW-1185">Reference proteome</keyword>
<accession>A0A1I0WN93</accession>
<sequence length="175" mass="18584">MPASRRRPSPPVPDVRRIGADERVALLDRDDERALVAHRAVVADLADGADDPAAAGRLYDAVRRAWSAQSPPADPEPLVEAFTTALGDLVLRLVARGGVPLRHGRLVPQPHGPVPGPLVLTDPAGTLVVALESTVRRGWQEPGSGWLTERAVDLADAALVLGGVSGPRPSRRRPR</sequence>